<accession>A0AAE1BI25</accession>
<reference evidence="1" key="1">
    <citation type="submission" date="2023-10" db="EMBL/GenBank/DDBJ databases">
        <title>Genome assemblies of two species of porcelain crab, Petrolisthes cinctipes and Petrolisthes manimaculis (Anomura: Porcellanidae).</title>
        <authorList>
            <person name="Angst P."/>
        </authorList>
    </citation>
    <scope>NUCLEOTIDE SEQUENCE</scope>
    <source>
        <strain evidence="1">PB745_01</strain>
        <tissue evidence="1">Gill</tissue>
    </source>
</reference>
<sequence>MPATLSILTDSPSVAGAAARDVTALFPHNKTWRRAANQRALGYNGRPIGRRLPPQRPTIVLITIASTTTGVGLQYRHVQLVHPSTTTNQRTLASFPQHTHTTKTRPSWNFVIANWQRGWVGWFVGVSKGPVF</sequence>
<name>A0AAE1BI25_PETCI</name>
<proteinExistence type="predicted"/>
<dbReference type="Proteomes" id="UP001286313">
    <property type="component" value="Unassembled WGS sequence"/>
</dbReference>
<keyword evidence="2" id="KW-1185">Reference proteome</keyword>
<protein>
    <submittedName>
        <fullName evidence="1">Uncharacterized protein</fullName>
    </submittedName>
</protein>
<comment type="caution">
    <text evidence="1">The sequence shown here is derived from an EMBL/GenBank/DDBJ whole genome shotgun (WGS) entry which is preliminary data.</text>
</comment>
<evidence type="ECO:0000313" key="1">
    <source>
        <dbReference type="EMBL" id="KAK3850985.1"/>
    </source>
</evidence>
<dbReference type="AlphaFoldDB" id="A0AAE1BI25"/>
<organism evidence="1 2">
    <name type="scientific">Petrolisthes cinctipes</name>
    <name type="common">Flat porcelain crab</name>
    <dbReference type="NCBI Taxonomy" id="88211"/>
    <lineage>
        <taxon>Eukaryota</taxon>
        <taxon>Metazoa</taxon>
        <taxon>Ecdysozoa</taxon>
        <taxon>Arthropoda</taxon>
        <taxon>Crustacea</taxon>
        <taxon>Multicrustacea</taxon>
        <taxon>Malacostraca</taxon>
        <taxon>Eumalacostraca</taxon>
        <taxon>Eucarida</taxon>
        <taxon>Decapoda</taxon>
        <taxon>Pleocyemata</taxon>
        <taxon>Anomura</taxon>
        <taxon>Galatheoidea</taxon>
        <taxon>Porcellanidae</taxon>
        <taxon>Petrolisthes</taxon>
    </lineage>
</organism>
<dbReference type="EMBL" id="JAWQEG010008098">
    <property type="protein sequence ID" value="KAK3850985.1"/>
    <property type="molecule type" value="Genomic_DNA"/>
</dbReference>
<gene>
    <name evidence="1" type="ORF">Pcinc_042335</name>
</gene>
<evidence type="ECO:0000313" key="2">
    <source>
        <dbReference type="Proteomes" id="UP001286313"/>
    </source>
</evidence>